<protein>
    <submittedName>
        <fullName evidence="2">Stage IV sporulation protein</fullName>
    </submittedName>
</protein>
<keyword evidence="1" id="KW-0812">Transmembrane</keyword>
<keyword evidence="1" id="KW-0472">Membrane</keyword>
<dbReference type="Proteomes" id="UP000239549">
    <property type="component" value="Unassembled WGS sequence"/>
</dbReference>
<evidence type="ECO:0000313" key="3">
    <source>
        <dbReference type="Proteomes" id="UP000239549"/>
    </source>
</evidence>
<dbReference type="RefSeq" id="WP_104372106.1">
    <property type="nucleotide sequence ID" value="NZ_BFAV01000119.1"/>
</dbReference>
<dbReference type="NCBIfam" id="TIGR02876">
    <property type="entry name" value="spore_yqfD"/>
    <property type="match status" value="1"/>
</dbReference>
<gene>
    <name evidence="2" type="ORF">DCCM_2874</name>
</gene>
<dbReference type="EMBL" id="BFAV01000119">
    <property type="protein sequence ID" value="GBF33764.1"/>
    <property type="molecule type" value="Genomic_DNA"/>
</dbReference>
<dbReference type="OrthoDB" id="1640349at2"/>
<sequence length="412" mass="46266">MFIFKLLSFLTGYVRIMVRGNNLEKFINMAAGRGIFLWDIKRLDSRNILVSARLSAVHPLRHIARATKCRFEFKDREGLPFLLSRARRRKSLLAGAAVFLLGMYMLSSFIWFVDIEGNKKITDGQILESASKAGLKKWVFKWNFTPSRVESVIKEDYPEISWAGVYVRGTRVKIQVAEKVIPGVRDEHPAHIVAAKAGLIKEILVLSGNPAVKEGDTVVPGQILISGIIPGPGLSIEGENNPGQERSGVMENTIVQAKGLVRARVWYEGYGEALLEEKITRLTGDEVSRVCMKIAGKEIILKGPKNIPFIESTGESQVKKPLQWRNISVPVELITEKYHETERYTEQRTRGQALALAEQRAMAQVSRVMPSGSRVMVREVKEVSVKNPENLVRISVFVETLEDIGVEKQFKP</sequence>
<proteinExistence type="predicted"/>
<dbReference type="AlphaFoldDB" id="A0A2L2XCN8"/>
<dbReference type="InterPro" id="IPR010690">
    <property type="entry name" value="YqfD"/>
</dbReference>
<evidence type="ECO:0000256" key="1">
    <source>
        <dbReference type="SAM" id="Phobius"/>
    </source>
</evidence>
<organism evidence="2 3">
    <name type="scientific">Desulfocucumis palustris</name>
    <dbReference type="NCBI Taxonomy" id="1898651"/>
    <lineage>
        <taxon>Bacteria</taxon>
        <taxon>Bacillati</taxon>
        <taxon>Bacillota</taxon>
        <taxon>Clostridia</taxon>
        <taxon>Eubacteriales</taxon>
        <taxon>Desulfocucumaceae</taxon>
        <taxon>Desulfocucumis</taxon>
    </lineage>
</organism>
<accession>A0A2L2XCN8</accession>
<reference evidence="3" key="1">
    <citation type="submission" date="2018-02" db="EMBL/GenBank/DDBJ databases">
        <title>Genome sequence of Desulfocucumis palustris strain NAW-5.</title>
        <authorList>
            <person name="Watanabe M."/>
            <person name="Kojima H."/>
            <person name="Fukui M."/>
        </authorList>
    </citation>
    <scope>NUCLEOTIDE SEQUENCE [LARGE SCALE GENOMIC DNA]</scope>
    <source>
        <strain evidence="3">NAW-5</strain>
    </source>
</reference>
<evidence type="ECO:0000313" key="2">
    <source>
        <dbReference type="EMBL" id="GBF33764.1"/>
    </source>
</evidence>
<keyword evidence="3" id="KW-1185">Reference proteome</keyword>
<dbReference type="Pfam" id="PF06898">
    <property type="entry name" value="YqfD"/>
    <property type="match status" value="1"/>
</dbReference>
<keyword evidence="1" id="KW-1133">Transmembrane helix</keyword>
<comment type="caution">
    <text evidence="2">The sequence shown here is derived from an EMBL/GenBank/DDBJ whole genome shotgun (WGS) entry which is preliminary data.</text>
</comment>
<name>A0A2L2XCN8_9FIRM</name>
<dbReference type="PIRSF" id="PIRSF029895">
    <property type="entry name" value="SpoIV"/>
    <property type="match status" value="1"/>
</dbReference>
<feature type="transmembrane region" description="Helical" evidence="1">
    <location>
        <begin position="92"/>
        <end position="113"/>
    </location>
</feature>